<evidence type="ECO:0000313" key="3">
    <source>
        <dbReference type="Proteomes" id="UP000644192"/>
    </source>
</evidence>
<dbReference type="InterPro" id="IPR021268">
    <property type="entry name" value="DUF2845"/>
</dbReference>
<dbReference type="Pfam" id="PF11006">
    <property type="entry name" value="DUF2845"/>
    <property type="match status" value="1"/>
</dbReference>
<dbReference type="Proteomes" id="UP000644192">
    <property type="component" value="Unassembled WGS sequence"/>
</dbReference>
<dbReference type="AlphaFoldDB" id="A0A6B1YIT9"/>
<comment type="caution">
    <text evidence="2">The sequence shown here is derived from an EMBL/GenBank/DDBJ whole genome shotgun (WGS) entry which is preliminary data.</text>
</comment>
<accession>A0A6B1YIT9</accession>
<proteinExistence type="predicted"/>
<feature type="signal peptide" evidence="1">
    <location>
        <begin position="1"/>
        <end position="24"/>
    </location>
</feature>
<gene>
    <name evidence="2" type="ORF">GUL26_36140</name>
</gene>
<dbReference type="RefSeq" id="WP_023910459.1">
    <property type="nucleotide sequence ID" value="NZ_CAADNI010000607.1"/>
</dbReference>
<keyword evidence="1" id="KW-0732">Signal</keyword>
<name>A0A6B1YIT9_PSEAI</name>
<feature type="chain" id="PRO_5025333966" evidence="1">
    <location>
        <begin position="25"/>
        <end position="103"/>
    </location>
</feature>
<dbReference type="EMBL" id="WXZT01000057">
    <property type="protein sequence ID" value="MZZ17688.1"/>
    <property type="molecule type" value="Genomic_DNA"/>
</dbReference>
<evidence type="ECO:0000256" key="1">
    <source>
        <dbReference type="SAM" id="SignalP"/>
    </source>
</evidence>
<organism evidence="2 3">
    <name type="scientific">Pseudomonas aeruginosa</name>
    <dbReference type="NCBI Taxonomy" id="287"/>
    <lineage>
        <taxon>Bacteria</taxon>
        <taxon>Pseudomonadati</taxon>
        <taxon>Pseudomonadota</taxon>
        <taxon>Gammaproteobacteria</taxon>
        <taxon>Pseudomonadales</taxon>
        <taxon>Pseudomonadaceae</taxon>
        <taxon>Pseudomonas</taxon>
    </lineage>
</organism>
<reference evidence="2" key="1">
    <citation type="submission" date="2020-01" db="EMBL/GenBank/DDBJ databases">
        <title>Bacteria Cultured from War Wounds Associated with the Conflict in Eastern Ukraine.</title>
        <authorList>
            <person name="Snesrud E."/>
            <person name="Galac M.R."/>
            <person name="Mc Gann P."/>
            <person name="Valentine K."/>
            <person name="Viacheslav K."/>
        </authorList>
    </citation>
    <scope>NUCLEOTIDE SEQUENCE</scope>
    <source>
        <strain evidence="2">VNMU148</strain>
    </source>
</reference>
<sequence length="103" mass="11278">MRFREFCIGLLFGLLAFSATSTQAATMRCGSNLISEGELIVDVIRKCGQPAQRQVVGPAVDANGYVAKGAATIENWVYGPSNGAYQYLRFVDGRLVEIRTRMN</sequence>
<protein>
    <submittedName>
        <fullName evidence="2">DUF2845 domain-containing protein</fullName>
    </submittedName>
</protein>
<evidence type="ECO:0000313" key="2">
    <source>
        <dbReference type="EMBL" id="MZZ17688.1"/>
    </source>
</evidence>